<proteinExistence type="predicted"/>
<evidence type="ECO:0000313" key="2">
    <source>
        <dbReference type="EMBL" id="CAD7628529.1"/>
    </source>
</evidence>
<dbReference type="AlphaFoldDB" id="A0A7R9KUI6"/>
<dbReference type="Gene3D" id="3.40.50.720">
    <property type="entry name" value="NAD(P)-binding Rossmann-like Domain"/>
    <property type="match status" value="1"/>
</dbReference>
<dbReference type="SUPFAM" id="SSF51735">
    <property type="entry name" value="NAD(P)-binding Rossmann-fold domains"/>
    <property type="match status" value="1"/>
</dbReference>
<keyword evidence="1" id="KW-0560">Oxidoreductase</keyword>
<dbReference type="GO" id="GO:0016491">
    <property type="term" value="F:oxidoreductase activity"/>
    <property type="evidence" value="ECO:0007669"/>
    <property type="project" value="UniProtKB-KW"/>
</dbReference>
<evidence type="ECO:0000256" key="1">
    <source>
        <dbReference type="ARBA" id="ARBA00023002"/>
    </source>
</evidence>
<dbReference type="OrthoDB" id="191139at2759"/>
<organism evidence="2">
    <name type="scientific">Medioppia subpectinata</name>
    <dbReference type="NCBI Taxonomy" id="1979941"/>
    <lineage>
        <taxon>Eukaryota</taxon>
        <taxon>Metazoa</taxon>
        <taxon>Ecdysozoa</taxon>
        <taxon>Arthropoda</taxon>
        <taxon>Chelicerata</taxon>
        <taxon>Arachnida</taxon>
        <taxon>Acari</taxon>
        <taxon>Acariformes</taxon>
        <taxon>Sarcoptiformes</taxon>
        <taxon>Oribatida</taxon>
        <taxon>Brachypylina</taxon>
        <taxon>Oppioidea</taxon>
        <taxon>Oppiidae</taxon>
        <taxon>Medioppia</taxon>
    </lineage>
</organism>
<sequence length="206" mass="23498">MFAPKKFTDDGFESHFQVNYLGHCLLVWALMPVMAASAQRCGQRSRVVNVSSSTHYARDLCLNDLQSEEIYSPFHSYAQSKLCQIMFTFSLNHWFATHQQYGQYVSVNALHPGVALTELYTNVWWVKIVPSLARALFRTSKEGAETILYATLSSQLEGIGGKYLEDCAIIRSSGFSINRQFQDQLWLKTWSALKDWTKDLPNPLVD</sequence>
<dbReference type="Pfam" id="PF00106">
    <property type="entry name" value="adh_short"/>
    <property type="match status" value="1"/>
</dbReference>
<reference evidence="2" key="1">
    <citation type="submission" date="2020-11" db="EMBL/GenBank/DDBJ databases">
        <authorList>
            <person name="Tran Van P."/>
        </authorList>
    </citation>
    <scope>NUCLEOTIDE SEQUENCE</scope>
</reference>
<gene>
    <name evidence="2" type="ORF">OSB1V03_LOCUS8950</name>
</gene>
<dbReference type="InterPro" id="IPR002347">
    <property type="entry name" value="SDR_fam"/>
</dbReference>
<dbReference type="PANTHER" id="PTHR43157:SF31">
    <property type="entry name" value="PHOSPHATIDYLINOSITOL-GLYCAN BIOSYNTHESIS CLASS F PROTEIN"/>
    <property type="match status" value="1"/>
</dbReference>
<evidence type="ECO:0000313" key="3">
    <source>
        <dbReference type="Proteomes" id="UP000759131"/>
    </source>
</evidence>
<dbReference type="EMBL" id="OC860375">
    <property type="protein sequence ID" value="CAD7628529.1"/>
    <property type="molecule type" value="Genomic_DNA"/>
</dbReference>
<dbReference type="EMBL" id="CAJPIZ010005800">
    <property type="protein sequence ID" value="CAG2108959.1"/>
    <property type="molecule type" value="Genomic_DNA"/>
</dbReference>
<name>A0A7R9KUI6_9ACAR</name>
<protein>
    <submittedName>
        <fullName evidence="2">Uncharacterized protein</fullName>
    </submittedName>
</protein>
<dbReference type="Proteomes" id="UP000759131">
    <property type="component" value="Unassembled WGS sequence"/>
</dbReference>
<accession>A0A7R9KUI6</accession>
<dbReference type="InterPro" id="IPR036291">
    <property type="entry name" value="NAD(P)-bd_dom_sf"/>
</dbReference>
<dbReference type="PANTHER" id="PTHR43157">
    <property type="entry name" value="PHOSPHATIDYLINOSITOL-GLYCAN BIOSYNTHESIS CLASS F PROTEIN-RELATED"/>
    <property type="match status" value="1"/>
</dbReference>
<keyword evidence="3" id="KW-1185">Reference proteome</keyword>